<dbReference type="EMBL" id="JBBPFD010000007">
    <property type="protein sequence ID" value="KAK7918871.1"/>
    <property type="molecule type" value="Genomic_DNA"/>
</dbReference>
<keyword evidence="2" id="KW-1185">Reference proteome</keyword>
<evidence type="ECO:0000313" key="1">
    <source>
        <dbReference type="EMBL" id="KAK7918871.1"/>
    </source>
</evidence>
<dbReference type="Proteomes" id="UP001460270">
    <property type="component" value="Unassembled WGS sequence"/>
</dbReference>
<name>A0AAW0PCB1_9GOBI</name>
<sequence>MHACPSLFQLTICQSLRANCKAIPFRIWKLLDNSVRKNSWKSVTTAYRHDRGRRIPLHSRYSLSTLRFSNKNFSAAPPPQHENQLFRKQRLVRVVT</sequence>
<reference evidence="2" key="1">
    <citation type="submission" date="2024-04" db="EMBL/GenBank/DDBJ databases">
        <title>Salinicola lusitanus LLJ914,a marine bacterium isolated from the Okinawa Trough.</title>
        <authorList>
            <person name="Li J."/>
        </authorList>
    </citation>
    <scope>NUCLEOTIDE SEQUENCE [LARGE SCALE GENOMIC DNA]</scope>
</reference>
<comment type="caution">
    <text evidence="1">The sequence shown here is derived from an EMBL/GenBank/DDBJ whole genome shotgun (WGS) entry which is preliminary data.</text>
</comment>
<organism evidence="1 2">
    <name type="scientific">Mugilogobius chulae</name>
    <name type="common">yellowstripe goby</name>
    <dbReference type="NCBI Taxonomy" id="88201"/>
    <lineage>
        <taxon>Eukaryota</taxon>
        <taxon>Metazoa</taxon>
        <taxon>Chordata</taxon>
        <taxon>Craniata</taxon>
        <taxon>Vertebrata</taxon>
        <taxon>Euteleostomi</taxon>
        <taxon>Actinopterygii</taxon>
        <taxon>Neopterygii</taxon>
        <taxon>Teleostei</taxon>
        <taxon>Neoteleostei</taxon>
        <taxon>Acanthomorphata</taxon>
        <taxon>Gobiaria</taxon>
        <taxon>Gobiiformes</taxon>
        <taxon>Gobioidei</taxon>
        <taxon>Gobiidae</taxon>
        <taxon>Gobionellinae</taxon>
        <taxon>Mugilogobius</taxon>
    </lineage>
</organism>
<accession>A0AAW0PCB1</accession>
<proteinExistence type="predicted"/>
<evidence type="ECO:0000313" key="2">
    <source>
        <dbReference type="Proteomes" id="UP001460270"/>
    </source>
</evidence>
<gene>
    <name evidence="1" type="ORF">WMY93_010155</name>
</gene>
<dbReference type="AlphaFoldDB" id="A0AAW0PCB1"/>
<protein>
    <submittedName>
        <fullName evidence="1">Uncharacterized protein</fullName>
    </submittedName>
</protein>